<dbReference type="KEGG" id="vbo:CKY39_15300"/>
<gene>
    <name evidence="1" type="ORF">CKY39_15300</name>
</gene>
<organism evidence="1 2">
    <name type="scientific">Variovorax boronicumulans</name>
    <dbReference type="NCBI Taxonomy" id="436515"/>
    <lineage>
        <taxon>Bacteria</taxon>
        <taxon>Pseudomonadati</taxon>
        <taxon>Pseudomonadota</taxon>
        <taxon>Betaproteobacteria</taxon>
        <taxon>Burkholderiales</taxon>
        <taxon>Comamonadaceae</taxon>
        <taxon>Variovorax</taxon>
    </lineage>
</organism>
<dbReference type="OrthoDB" id="8855611at2"/>
<dbReference type="EMBL" id="CP023284">
    <property type="protein sequence ID" value="ATA54431.1"/>
    <property type="molecule type" value="Genomic_DNA"/>
</dbReference>
<evidence type="ECO:0000313" key="2">
    <source>
        <dbReference type="Proteomes" id="UP000217154"/>
    </source>
</evidence>
<sequence length="91" mass="9988">MPPSDQQAVFEAAGRLGSMEVLTTQTSAVVSMLRALYAAHPEPAKVRYHFDRLIGQLLTSPYLSHDPDHALILQDTAATLVRPPLEPDPVR</sequence>
<dbReference type="RefSeq" id="WP_070060422.1">
    <property type="nucleotide sequence ID" value="NZ_CP023284.1"/>
</dbReference>
<proteinExistence type="predicted"/>
<dbReference type="Proteomes" id="UP000217154">
    <property type="component" value="Chromosome"/>
</dbReference>
<reference evidence="1 2" key="1">
    <citation type="submission" date="2017-09" db="EMBL/GenBank/DDBJ databases">
        <title>The diverse metabolic capabilities of V. boronicumulans make it an excellent choice for continued studies on novel biodegradation.</title>
        <authorList>
            <person name="Sun S."/>
        </authorList>
    </citation>
    <scope>NUCLEOTIDE SEQUENCE [LARGE SCALE GENOMIC DNA]</scope>
    <source>
        <strain evidence="1 2">J1</strain>
    </source>
</reference>
<evidence type="ECO:0000313" key="1">
    <source>
        <dbReference type="EMBL" id="ATA54431.1"/>
    </source>
</evidence>
<protein>
    <submittedName>
        <fullName evidence="1">Uncharacterized protein</fullName>
    </submittedName>
</protein>
<accession>A0A1E7U0R7</accession>
<name>A0A1E7U0R7_9BURK</name>
<dbReference type="AlphaFoldDB" id="A0A1E7U0R7"/>
<dbReference type="STRING" id="436515.GCA_001752345_02847"/>